<evidence type="ECO:0000256" key="3">
    <source>
        <dbReference type="ARBA" id="ARBA00022729"/>
    </source>
</evidence>
<dbReference type="AlphaFoldDB" id="Q829V3"/>
<keyword evidence="4" id="KW-1133">Transmembrane helix</keyword>
<keyword evidence="3" id="KW-0732">Signal</keyword>
<dbReference type="Gene3D" id="3.40.190.10">
    <property type="entry name" value="Periplasmic binding protein-like II"/>
    <property type="match status" value="2"/>
</dbReference>
<protein>
    <submittedName>
        <fullName evidence="5">Multiple sugar ABC transporter substrate-binding protein</fullName>
    </submittedName>
</protein>
<evidence type="ECO:0000256" key="1">
    <source>
        <dbReference type="ARBA" id="ARBA00008520"/>
    </source>
</evidence>
<feature type="transmembrane region" description="Helical" evidence="4">
    <location>
        <begin position="21"/>
        <end position="41"/>
    </location>
</feature>
<dbReference type="InterPro" id="IPR006059">
    <property type="entry name" value="SBP"/>
</dbReference>
<dbReference type="HOGENOM" id="CLU_031285_9_1_11"/>
<dbReference type="Pfam" id="PF01547">
    <property type="entry name" value="SBP_bac_1"/>
    <property type="match status" value="1"/>
</dbReference>
<evidence type="ECO:0000256" key="2">
    <source>
        <dbReference type="ARBA" id="ARBA00022448"/>
    </source>
</evidence>
<dbReference type="KEGG" id="sma:SAVERM_6306"/>
<evidence type="ECO:0000313" key="5">
    <source>
        <dbReference type="EMBL" id="BAC74017.1"/>
    </source>
</evidence>
<gene>
    <name evidence="5" type="ORF">SAVERM_6306</name>
</gene>
<sequence>MASDSGRRCPAPVYREEPMRWIHAAGRGLLVAAVILTGYVASGTQSDGPREGGRGPLTLATAGDLTNYLGPLLDGWNRTHPGERVTLVELPDSADETHAQMTTDLRGGDRSRFDVLNIDVAWTSEFAAAGWIAPLERSRFPLGSFLPPVVDTATYDGRLYAVPYVTNAGLLLYRKDVLAKEGVPPPRTWAELERQARDIAPKYGLDGYAGQFLPYEGLTVNAAEAVYSAGGTILGDEGERVTVNSAAAREGIGFLARGVRDGWIPKTALAYKEEESKQAFQDGHLLFLRNWPYAYVGASGKGSAVAGKIGAVPLPGPDGPGASVLGGSNLAVNAHARHPGSAARLIAYLTSEPVQRQVLTRGALPPVRAALYRDPALIRKFPYLPTLRASVLAAAPRPKSPRYDQVSLAVQAVVRDAMTGHETPTTAVRRLARELADISHRG</sequence>
<dbReference type="PANTHER" id="PTHR43649:SF34">
    <property type="entry name" value="ABC TRANSPORTER PERIPLASMIC-BINDING PROTEIN YCJN-RELATED"/>
    <property type="match status" value="1"/>
</dbReference>
<dbReference type="InterPro" id="IPR050490">
    <property type="entry name" value="Bact_solute-bd_prot1"/>
</dbReference>
<keyword evidence="6" id="KW-1185">Reference proteome</keyword>
<dbReference type="CDD" id="cd14750">
    <property type="entry name" value="PBP2_TMBP"/>
    <property type="match status" value="1"/>
</dbReference>
<dbReference type="PANTHER" id="PTHR43649">
    <property type="entry name" value="ARABINOSE-BINDING PROTEIN-RELATED"/>
    <property type="match status" value="1"/>
</dbReference>
<name>Q829V3_STRAW</name>
<dbReference type="eggNOG" id="COG1653">
    <property type="taxonomic scope" value="Bacteria"/>
</dbReference>
<organism evidence="5 6">
    <name type="scientific">Streptomyces avermitilis (strain ATCC 31267 / DSM 46492 / JCM 5070 / NBRC 14893 / NCIMB 12804 / NRRL 8165 / MA-4680)</name>
    <dbReference type="NCBI Taxonomy" id="227882"/>
    <lineage>
        <taxon>Bacteria</taxon>
        <taxon>Bacillati</taxon>
        <taxon>Actinomycetota</taxon>
        <taxon>Actinomycetes</taxon>
        <taxon>Kitasatosporales</taxon>
        <taxon>Streptomycetaceae</taxon>
        <taxon>Streptomyces</taxon>
    </lineage>
</organism>
<keyword evidence="4" id="KW-0812">Transmembrane</keyword>
<evidence type="ECO:0000256" key="4">
    <source>
        <dbReference type="SAM" id="Phobius"/>
    </source>
</evidence>
<reference evidence="5 6" key="3">
    <citation type="journal article" date="2014" name="J. Ind. Microbiol. Biotechnol.">
        <title>Genome mining of the Streptomyces avermitilis genome and development of genome-minimized hosts for heterologous expression of biosynthetic gene clusters.</title>
        <authorList>
            <person name="Ikeda H."/>
            <person name="Shin-ya K."/>
            <person name="Omura S."/>
        </authorList>
    </citation>
    <scope>NUCLEOTIDE SEQUENCE [LARGE SCALE GENOMIC DNA]</scope>
    <source>
        <strain evidence="6">ATCC 31267 / DSM 46492 / JCM 5070 / NBRC 14893 / NCIMB 12804 / NRRL 8165 / MA-4680</strain>
    </source>
</reference>
<reference evidence="5 6" key="1">
    <citation type="journal article" date="2001" name="Proc. Natl. Acad. Sci. U.S.A.">
        <title>Genome sequence of an industrial microorganism Streptomyces avermitilis: deducing the ability of producing secondary metabolites.</title>
        <authorList>
            <person name="Omura S."/>
            <person name="Ikeda H."/>
            <person name="Ishikawa J."/>
            <person name="Hanamoto A."/>
            <person name="Takahashi C."/>
            <person name="Shinose M."/>
            <person name="Takahashi Y."/>
            <person name="Horikawa H."/>
            <person name="Nakazawa H."/>
            <person name="Osonoe T."/>
            <person name="Kikuchi H."/>
            <person name="Shiba T."/>
            <person name="Sakaki Y."/>
            <person name="Hattori M."/>
        </authorList>
    </citation>
    <scope>NUCLEOTIDE SEQUENCE [LARGE SCALE GENOMIC DNA]</scope>
    <source>
        <strain evidence="6">ATCC 31267 / DSM 46492 / JCM 5070 / NBRC 14893 / NCIMB 12804 / NRRL 8165 / MA-4680</strain>
    </source>
</reference>
<evidence type="ECO:0000313" key="6">
    <source>
        <dbReference type="Proteomes" id="UP000000428"/>
    </source>
</evidence>
<keyword evidence="4" id="KW-0472">Membrane</keyword>
<dbReference type="EMBL" id="BA000030">
    <property type="protein sequence ID" value="BAC74017.1"/>
    <property type="molecule type" value="Genomic_DNA"/>
</dbReference>
<accession>Q829V3</accession>
<reference evidence="5 6" key="2">
    <citation type="journal article" date="2003" name="Nat. Biotechnol.">
        <title>Complete genome sequence and comparative analysis of the industrial microorganism Streptomyces avermitilis.</title>
        <authorList>
            <person name="Ikeda H."/>
            <person name="Ishikawa J."/>
            <person name="Hanamoto A."/>
            <person name="Shinose M."/>
            <person name="Kikuchi H."/>
            <person name="Shiba T."/>
            <person name="Sakaki Y."/>
            <person name="Hattori M."/>
            <person name="Omura S."/>
        </authorList>
    </citation>
    <scope>NUCLEOTIDE SEQUENCE [LARGE SCALE GENOMIC DNA]</scope>
    <source>
        <strain evidence="6">ATCC 31267 / DSM 46492 / JCM 5070 / NBRC 14893 / NCIMB 12804 / NRRL 8165 / MA-4680</strain>
    </source>
</reference>
<dbReference type="Proteomes" id="UP000000428">
    <property type="component" value="Chromosome"/>
</dbReference>
<dbReference type="SUPFAM" id="SSF53850">
    <property type="entry name" value="Periplasmic binding protein-like II"/>
    <property type="match status" value="1"/>
</dbReference>
<comment type="similarity">
    <text evidence="1">Belongs to the bacterial solute-binding protein 1 family.</text>
</comment>
<proteinExistence type="inferred from homology"/>
<keyword evidence="2" id="KW-0813">Transport</keyword>